<protein>
    <recommendedName>
        <fullName evidence="7">mannonate dehydratase</fullName>
        <ecNumber evidence="7">4.2.1.8</ecNumber>
    </recommendedName>
</protein>
<dbReference type="EMBL" id="HF571520">
    <property type="protein sequence ID" value="CCQ32866.1"/>
    <property type="molecule type" value="Genomic_DNA"/>
</dbReference>
<sequence length="319" mass="36327">MDTALMLPPRPDERWTFAKQLGVDTAVVRFWGVEGEWWDYDTLMQTKSRFEDHGFDLDVVEDRPPMEKTVLGKEGRDEEIEAVKQLLRNMGRLDIDVYSWVWTELPLGVIRTSDSLPGRGGSKRIGYDHKWMEQAEDHPEAGITEEELWDNLEYFLNEVVPVAEEAGVKMALHPDDPPLSPIRGVPRIVTSLEDYERILDLYDSPNHGVNFCQGNFGAMEVDTDEAIEALGEKIHFVHFRDVEGTPDSFAETWHDDGPTDMLSTMQTYADVGFDGPVRPDHVPRMVGEEDREETMAGYTDMGRLFAVGYMKGLLEAVEE</sequence>
<name>F7PH24_9EURY</name>
<dbReference type="STRING" id="1033806.HTIA_0726"/>
<dbReference type="Pfam" id="PF03786">
    <property type="entry name" value="UxuA"/>
    <property type="match status" value="2"/>
</dbReference>
<evidence type="ECO:0000313" key="13">
    <source>
        <dbReference type="Proteomes" id="UP000003861"/>
    </source>
</evidence>
<dbReference type="EMBL" id="AFNT02000053">
    <property type="protein sequence ID" value="ERJ04859.1"/>
    <property type="molecule type" value="Genomic_DNA"/>
</dbReference>
<evidence type="ECO:0000313" key="12">
    <source>
        <dbReference type="EMBL" id="ERJ04859.1"/>
    </source>
</evidence>
<dbReference type="HOGENOM" id="CLU_058621_0_0_2"/>
<dbReference type="KEGG" id="hti:HTIA_0726"/>
<evidence type="ECO:0000256" key="7">
    <source>
        <dbReference type="ARBA" id="ARBA00012927"/>
    </source>
</evidence>
<dbReference type="GO" id="GO:0008927">
    <property type="term" value="F:mannonate dehydratase activity"/>
    <property type="evidence" value="ECO:0007669"/>
    <property type="project" value="UniProtKB-EC"/>
</dbReference>
<evidence type="ECO:0000256" key="4">
    <source>
        <dbReference type="ARBA" id="ARBA00002713"/>
    </source>
</evidence>
<dbReference type="GO" id="GO:0008198">
    <property type="term" value="F:ferrous iron binding"/>
    <property type="evidence" value="ECO:0007669"/>
    <property type="project" value="TreeGrafter"/>
</dbReference>
<dbReference type="GO" id="GO:0030145">
    <property type="term" value="F:manganese ion binding"/>
    <property type="evidence" value="ECO:0007669"/>
    <property type="project" value="TreeGrafter"/>
</dbReference>
<evidence type="ECO:0000256" key="10">
    <source>
        <dbReference type="ARBA" id="ARBA00023239"/>
    </source>
</evidence>
<comment type="similarity">
    <text evidence="6">Belongs to the mannonate dehydratase family.</text>
</comment>
<comment type="pathway">
    <text evidence="5">Carbohydrate metabolism; pentose and glucuronate interconversion.</text>
</comment>
<evidence type="ECO:0000313" key="11">
    <source>
        <dbReference type="EMBL" id="CCQ32866.1"/>
    </source>
</evidence>
<evidence type="ECO:0000313" key="14">
    <source>
        <dbReference type="Proteomes" id="UP000015381"/>
    </source>
</evidence>
<evidence type="ECO:0000256" key="8">
    <source>
        <dbReference type="ARBA" id="ARBA00023004"/>
    </source>
</evidence>
<dbReference type="GO" id="GO:0042840">
    <property type="term" value="P:D-glucuronate catabolic process"/>
    <property type="evidence" value="ECO:0007669"/>
    <property type="project" value="TreeGrafter"/>
</dbReference>
<keyword evidence="8" id="KW-0408">Iron</keyword>
<dbReference type="PATRIC" id="fig|1033806.12.peg.719"/>
<dbReference type="PANTHER" id="PTHR30387">
    <property type="entry name" value="MANNONATE DEHYDRATASE"/>
    <property type="match status" value="1"/>
</dbReference>
<dbReference type="EC" id="4.2.1.8" evidence="7"/>
<evidence type="ECO:0000256" key="6">
    <source>
        <dbReference type="ARBA" id="ARBA00007389"/>
    </source>
</evidence>
<dbReference type="PANTHER" id="PTHR30387:SF2">
    <property type="entry name" value="MANNONATE DEHYDRATASE"/>
    <property type="match status" value="1"/>
</dbReference>
<keyword evidence="10 12" id="KW-0456">Lyase</keyword>
<dbReference type="AlphaFoldDB" id="F7PH24"/>
<reference evidence="11 14" key="3">
    <citation type="journal article" date="2014" name="Environ. Microbiol.">
        <title>Halorhabdus tiamatea: proteogenomics and glycosidase activity measurements identify the first cultivated euryarchaeon from a deep-sea anoxic brine lake as potential polysaccharide degrader.</title>
        <authorList>
            <person name="Werner J."/>
            <person name="Ferrer M."/>
            <person name="Michel G."/>
            <person name="Mann A.J."/>
            <person name="Huang S."/>
            <person name="Juarez S."/>
            <person name="Ciordia S."/>
            <person name="Albar J.P."/>
            <person name="Alcaide M."/>
            <person name="La Cono V."/>
            <person name="Yakimov M.M."/>
            <person name="Antunes A."/>
            <person name="Taborda M."/>
            <person name="Da Costa M.S."/>
            <person name="Amann R.I."/>
            <person name="Gloeckner F.O."/>
            <person name="Golyshina O.V."/>
            <person name="Golyshin P.N."/>
            <person name="Teeling H."/>
        </authorList>
    </citation>
    <scope>NUCLEOTIDE SEQUENCE [LARGE SCALE GENOMIC DNA]</scope>
    <source>
        <strain evidence="14">SARL4B</strain>
        <strain evidence="11">Type strain: SARL4B</strain>
    </source>
</reference>
<evidence type="ECO:0000256" key="9">
    <source>
        <dbReference type="ARBA" id="ARBA00023211"/>
    </source>
</evidence>
<comment type="catalytic activity">
    <reaction evidence="1">
        <text>D-mannonate = 2-dehydro-3-deoxy-D-gluconate + H2O</text>
        <dbReference type="Rhea" id="RHEA:20097"/>
        <dbReference type="ChEBI" id="CHEBI:15377"/>
        <dbReference type="ChEBI" id="CHEBI:17767"/>
        <dbReference type="ChEBI" id="CHEBI:57990"/>
        <dbReference type="EC" id="4.2.1.8"/>
    </reaction>
</comment>
<reference evidence="12 13" key="1">
    <citation type="journal article" date="2011" name="J. Bacteriol.">
        <title>Genome sequence of Halorhabdus tiamatea, the first archaeon isolated from a deep-sea anoxic brine lake.</title>
        <authorList>
            <person name="Antunes A."/>
            <person name="Alam I."/>
            <person name="Bajic V.B."/>
            <person name="Stingl U."/>
        </authorList>
    </citation>
    <scope>NUCLEOTIDE SEQUENCE [LARGE SCALE GENOMIC DNA]</scope>
    <source>
        <strain evidence="12 13">SARL4B</strain>
    </source>
</reference>
<organism evidence="12 13">
    <name type="scientific">Halorhabdus tiamatea SARL4B</name>
    <dbReference type="NCBI Taxonomy" id="1033806"/>
    <lineage>
        <taxon>Archaea</taxon>
        <taxon>Methanobacteriati</taxon>
        <taxon>Methanobacteriota</taxon>
        <taxon>Stenosarchaea group</taxon>
        <taxon>Halobacteria</taxon>
        <taxon>Halobacteriales</taxon>
        <taxon>Haloarculaceae</taxon>
        <taxon>Halorhabdus</taxon>
    </lineage>
</organism>
<comment type="function">
    <text evidence="4">Catalyzes the dehydration of D-mannonate.</text>
</comment>
<comment type="cofactor">
    <cofactor evidence="3">
        <name>Fe(2+)</name>
        <dbReference type="ChEBI" id="CHEBI:29033"/>
    </cofactor>
</comment>
<dbReference type="Gene3D" id="3.20.20.150">
    <property type="entry name" value="Divalent-metal-dependent TIM barrel enzymes"/>
    <property type="match status" value="1"/>
</dbReference>
<gene>
    <name evidence="11" type="primary">uxuA</name>
    <name evidence="12" type="ORF">HLRTI_003189</name>
    <name evidence="11" type="ORF">HTIA_0726</name>
</gene>
<evidence type="ECO:0000256" key="2">
    <source>
        <dbReference type="ARBA" id="ARBA00001936"/>
    </source>
</evidence>
<proteinExistence type="inferred from homology"/>
<dbReference type="OrthoDB" id="39900at2157"/>
<accession>F7PH24</accession>
<evidence type="ECO:0000256" key="3">
    <source>
        <dbReference type="ARBA" id="ARBA00001954"/>
    </source>
</evidence>
<dbReference type="Proteomes" id="UP000015381">
    <property type="component" value="Chromosome I"/>
</dbReference>
<dbReference type="eggNOG" id="arCOG05324">
    <property type="taxonomic scope" value="Archaea"/>
</dbReference>
<dbReference type="SUPFAM" id="SSF51658">
    <property type="entry name" value="Xylose isomerase-like"/>
    <property type="match status" value="1"/>
</dbReference>
<dbReference type="RefSeq" id="WP_008523506.1">
    <property type="nucleotide sequence ID" value="NC_021921.1"/>
</dbReference>
<dbReference type="GeneID" id="23797940"/>
<comment type="cofactor">
    <cofactor evidence="2">
        <name>Mn(2+)</name>
        <dbReference type="ChEBI" id="CHEBI:29035"/>
    </cofactor>
</comment>
<dbReference type="PIRSF" id="PIRSF016049">
    <property type="entry name" value="Man_dehyd"/>
    <property type="match status" value="1"/>
</dbReference>
<keyword evidence="9" id="KW-0464">Manganese</keyword>
<evidence type="ECO:0000256" key="1">
    <source>
        <dbReference type="ARBA" id="ARBA00001794"/>
    </source>
</evidence>
<keyword evidence="14" id="KW-1185">Reference proteome</keyword>
<dbReference type="InterPro" id="IPR036237">
    <property type="entry name" value="Xyl_isomerase-like_sf"/>
</dbReference>
<reference evidence="12 13" key="2">
    <citation type="journal article" date="2013" name="PLoS ONE">
        <title>INDIGO - INtegrated Data Warehouse of MIcrobial GenOmes with Examples from the Red Sea Extremophiles.</title>
        <authorList>
            <person name="Alam I."/>
            <person name="Antunes A."/>
            <person name="Kamau A.A."/>
            <person name="Ba Alawi W."/>
            <person name="Kalkatawi M."/>
            <person name="Stingl U."/>
            <person name="Bajic V.B."/>
        </authorList>
    </citation>
    <scope>NUCLEOTIDE SEQUENCE [LARGE SCALE GENOMIC DNA]</scope>
    <source>
        <strain evidence="12 13">SARL4B</strain>
    </source>
</reference>
<dbReference type="Proteomes" id="UP000003861">
    <property type="component" value="Unassembled WGS sequence"/>
</dbReference>
<evidence type="ECO:0000256" key="5">
    <source>
        <dbReference type="ARBA" id="ARBA00004892"/>
    </source>
</evidence>
<dbReference type="InterPro" id="IPR004628">
    <property type="entry name" value="Man_deHydtase"/>
</dbReference>